<dbReference type="Proteomes" id="UP000295680">
    <property type="component" value="Unassembled WGS sequence"/>
</dbReference>
<dbReference type="InterPro" id="IPR011747">
    <property type="entry name" value="CHP02241"/>
</dbReference>
<comment type="caution">
    <text evidence="1">The sequence shown here is derived from an EMBL/GenBank/DDBJ whole genome shotgun (WGS) entry which is preliminary data.</text>
</comment>
<dbReference type="EMBL" id="SLWS01000008">
    <property type="protein sequence ID" value="TCO55196.1"/>
    <property type="molecule type" value="Genomic_DNA"/>
</dbReference>
<dbReference type="GO" id="GO:0005198">
    <property type="term" value="F:structural molecule activity"/>
    <property type="evidence" value="ECO:0007669"/>
    <property type="project" value="InterPro"/>
</dbReference>
<dbReference type="AlphaFoldDB" id="A0A4R2JE82"/>
<name>A0A4R2JE82_9PSEU</name>
<organism evidence="1 2">
    <name type="scientific">Actinocrispum wychmicini</name>
    <dbReference type="NCBI Taxonomy" id="1213861"/>
    <lineage>
        <taxon>Bacteria</taxon>
        <taxon>Bacillati</taxon>
        <taxon>Actinomycetota</taxon>
        <taxon>Actinomycetes</taxon>
        <taxon>Pseudonocardiales</taxon>
        <taxon>Pseudonocardiaceae</taxon>
        <taxon>Actinocrispum</taxon>
    </lineage>
</organism>
<gene>
    <name evidence="1" type="ORF">EV192_108486</name>
</gene>
<keyword evidence="2" id="KW-1185">Reference proteome</keyword>
<dbReference type="RefSeq" id="WP_132122941.1">
    <property type="nucleotide sequence ID" value="NZ_SLWS01000008.1"/>
</dbReference>
<reference evidence="1 2" key="1">
    <citation type="submission" date="2019-03" db="EMBL/GenBank/DDBJ databases">
        <title>Genomic Encyclopedia of Type Strains, Phase IV (KMG-IV): sequencing the most valuable type-strain genomes for metagenomic binning, comparative biology and taxonomic classification.</title>
        <authorList>
            <person name="Goeker M."/>
        </authorList>
    </citation>
    <scope>NUCLEOTIDE SEQUENCE [LARGE SCALE GENOMIC DNA]</scope>
    <source>
        <strain evidence="1 2">DSM 45934</strain>
    </source>
</reference>
<dbReference type="InterPro" id="IPR010667">
    <property type="entry name" value="Phage_T4_Gp19"/>
</dbReference>
<dbReference type="PANTHER" id="PTHR38009:SF1">
    <property type="entry name" value="CONSERVED HYPOTHETICAL PHAGE TAIL PROTEIN"/>
    <property type="match status" value="1"/>
</dbReference>
<dbReference type="Pfam" id="PF06841">
    <property type="entry name" value="Phage_T4_gp19"/>
    <property type="match status" value="1"/>
</dbReference>
<proteinExistence type="predicted"/>
<dbReference type="NCBIfam" id="TIGR02241">
    <property type="entry name" value="conserved hypothetical phage tail region protein"/>
    <property type="match status" value="1"/>
</dbReference>
<accession>A0A4R2JE82</accession>
<protein>
    <submittedName>
        <fullName evidence="1">Phage tail-like protein</fullName>
    </submittedName>
</protein>
<dbReference type="PANTHER" id="PTHR38009">
    <property type="entry name" value="CONSERVED HYPOTHETICAL PHAGE TAIL PROTEIN"/>
    <property type="match status" value="1"/>
</dbReference>
<evidence type="ECO:0000313" key="2">
    <source>
        <dbReference type="Proteomes" id="UP000295680"/>
    </source>
</evidence>
<dbReference type="OrthoDB" id="9790161at2"/>
<sequence>MPDLTTTNVFVLEVDGQQLGSFRKVSGIENESEIIEYKEVTKDGKMIIRKSPGSQKWADITLERRVDTDKGLWEWRKQVIDGDIDKARRHGSIIAKNSKMEEVARWNFTNAWPSKWVGGDLDAGSNEVNTEKITIAHEGLERV</sequence>
<evidence type="ECO:0000313" key="1">
    <source>
        <dbReference type="EMBL" id="TCO55196.1"/>
    </source>
</evidence>